<dbReference type="PROSITE" id="PS01163">
    <property type="entry name" value="GAL_P_UDP_TRANSF_II"/>
    <property type="match status" value="1"/>
</dbReference>
<keyword evidence="4" id="KW-0119">Carbohydrate metabolism</keyword>
<dbReference type="Proteomes" id="UP001349994">
    <property type="component" value="Unassembled WGS sequence"/>
</dbReference>
<keyword evidence="7" id="KW-1185">Reference proteome</keyword>
<comment type="catalytic activity">
    <reaction evidence="1">
        <text>alpha-D-galactose 1-phosphate + UDP-alpha-D-glucose = alpha-D-glucose 1-phosphate + UDP-alpha-D-galactose</text>
        <dbReference type="Rhea" id="RHEA:13989"/>
        <dbReference type="ChEBI" id="CHEBI:58336"/>
        <dbReference type="ChEBI" id="CHEBI:58601"/>
        <dbReference type="ChEBI" id="CHEBI:58885"/>
        <dbReference type="ChEBI" id="CHEBI:66914"/>
        <dbReference type="EC" id="2.7.7.12"/>
    </reaction>
</comment>
<evidence type="ECO:0000256" key="1">
    <source>
        <dbReference type="ARBA" id="ARBA00001107"/>
    </source>
</evidence>
<proteinExistence type="predicted"/>
<evidence type="ECO:0000313" key="7">
    <source>
        <dbReference type="Proteomes" id="UP001349994"/>
    </source>
</evidence>
<comment type="pathway">
    <text evidence="2">Carbohydrate metabolism; galactose metabolism.</text>
</comment>
<feature type="domain" description="Galactose-1-phosphate uridyl transferase C-terminal" evidence="5">
    <location>
        <begin position="121"/>
        <end position="300"/>
    </location>
</feature>
<comment type="caution">
    <text evidence="6">The sequence shown here is derived from an EMBL/GenBank/DDBJ whole genome shotgun (WGS) entry which is preliminary data.</text>
</comment>
<dbReference type="Pfam" id="PF02744">
    <property type="entry name" value="GalP_UDP_tr_C"/>
    <property type="match status" value="1"/>
</dbReference>
<reference evidence="6 7" key="1">
    <citation type="submission" date="2024-01" db="EMBL/GenBank/DDBJ databases">
        <title>novel species in genus Adlercreutzia.</title>
        <authorList>
            <person name="Liu X."/>
        </authorList>
    </citation>
    <scope>NUCLEOTIDE SEQUENCE [LARGE SCALE GENOMIC DNA]</scope>
    <source>
        <strain evidence="6 7">R7</strain>
    </source>
</reference>
<dbReference type="RefSeq" id="WP_338210576.1">
    <property type="nucleotide sequence ID" value="NZ_JAYMFF010000014.1"/>
</dbReference>
<dbReference type="InterPro" id="IPR005850">
    <property type="entry name" value="GalP_Utransf_C"/>
</dbReference>
<evidence type="ECO:0000256" key="4">
    <source>
        <dbReference type="ARBA" id="ARBA00023144"/>
    </source>
</evidence>
<dbReference type="PANTHER" id="PTHR39191:SF1">
    <property type="entry name" value="DUF4922 DOMAIN-CONTAINING PROTEIN"/>
    <property type="match status" value="1"/>
</dbReference>
<dbReference type="EMBL" id="JAYMFF010000014">
    <property type="protein sequence ID" value="MEC4176326.1"/>
    <property type="molecule type" value="Genomic_DNA"/>
</dbReference>
<keyword evidence="4" id="KW-0299">Galactose metabolism</keyword>
<dbReference type="InterPro" id="IPR000766">
    <property type="entry name" value="GalP_uridyl_Trfase_II"/>
</dbReference>
<protein>
    <recommendedName>
        <fullName evidence="3">UDP-glucose--hexose-1-phosphate uridylyltransferase</fullName>
        <ecNumber evidence="3">2.7.7.12</ecNumber>
    </recommendedName>
</protein>
<name>A0ABU6IIN7_9ACTN</name>
<dbReference type="PANTHER" id="PTHR39191">
    <property type="entry name" value="GALACTOSE-1-PHOSPHATE URIDYLYLTRANSFERASE"/>
    <property type="match status" value="1"/>
</dbReference>
<evidence type="ECO:0000256" key="3">
    <source>
        <dbReference type="ARBA" id="ARBA00012384"/>
    </source>
</evidence>
<sequence length="335" mass="36814">MSAPSNLCWAADSPVGPLDVTINLAKPEKDPRDIARAACEEAGHAEAEDCVLCWRRGADGRIACAGAGGGAVRTVLLSGEEWAWWFSPYGYFPEHLIVSAPVHRPMLIDHAAIARLLDFVDAFPQWFIGSNADLPIVGGSLLAHDHFQGGGYRFPLMNAPVERTFKLPGLPQMRAGVVRWPASVVRLRARDRAAVYEGACRVLDAWRTFSWQPGGIVPFTEDADGATVRHNTLNPILWREGGDYVMDLVLRNNRTTPEHPFGLFHVPEALFHIKKENIGLIEIMGRAILPGRLVAEMPAVKGECERAYYEILQATGVFKSNETGRAGWDALIATL</sequence>
<dbReference type="EC" id="2.7.7.12" evidence="3"/>
<evidence type="ECO:0000256" key="2">
    <source>
        <dbReference type="ARBA" id="ARBA00004947"/>
    </source>
</evidence>
<gene>
    <name evidence="6" type="ORF">VIN30_07670</name>
</gene>
<evidence type="ECO:0000259" key="5">
    <source>
        <dbReference type="Pfam" id="PF02744"/>
    </source>
</evidence>
<evidence type="ECO:0000313" key="6">
    <source>
        <dbReference type="EMBL" id="MEC4176326.1"/>
    </source>
</evidence>
<organism evidence="6 7">
    <name type="scientific">Adlercreutzia wanghongyangiae</name>
    <dbReference type="NCBI Taxonomy" id="3111451"/>
    <lineage>
        <taxon>Bacteria</taxon>
        <taxon>Bacillati</taxon>
        <taxon>Actinomycetota</taxon>
        <taxon>Coriobacteriia</taxon>
        <taxon>Eggerthellales</taxon>
        <taxon>Eggerthellaceae</taxon>
        <taxon>Adlercreutzia</taxon>
    </lineage>
</organism>
<dbReference type="InterPro" id="IPR023425">
    <property type="entry name" value="GalP_uridyl_Trfase_II_CS"/>
</dbReference>
<accession>A0ABU6IIN7</accession>